<reference evidence="2 3" key="1">
    <citation type="submission" date="2023-07" db="EMBL/GenBank/DDBJ databases">
        <title>Genomic Encyclopedia of Type Strains, Phase IV (KMG-IV): sequencing the most valuable type-strain genomes for metagenomic binning, comparative biology and taxonomic classification.</title>
        <authorList>
            <person name="Goeker M."/>
        </authorList>
    </citation>
    <scope>NUCLEOTIDE SEQUENCE [LARGE SCALE GENOMIC DNA]</scope>
    <source>
        <strain evidence="2 3">DSM 16980</strain>
    </source>
</reference>
<dbReference type="Proteomes" id="UP001239167">
    <property type="component" value="Unassembled WGS sequence"/>
</dbReference>
<feature type="transmembrane region" description="Helical" evidence="1">
    <location>
        <begin position="107"/>
        <end position="133"/>
    </location>
</feature>
<gene>
    <name evidence="2" type="ORF">J2S01_001825</name>
</gene>
<comment type="caution">
    <text evidence="2">The sequence shown here is derived from an EMBL/GenBank/DDBJ whole genome shotgun (WGS) entry which is preliminary data.</text>
</comment>
<sequence>MNLTKTDYNILFFVSKFDTIDLETILKNFNEDVQTTELRLEMLSTPAYKNNIPIDDTCYIEEGSVETQIPNYTFPIQRPNGIYRITALGKKTLEDYRLKNKIENRKYWINSVLTPIGVAMVTAVLTTIVTLLVTKYLGIYL</sequence>
<keyword evidence="3" id="KW-1185">Reference proteome</keyword>
<organism evidence="2 3">
    <name type="scientific">Pectinatus haikarae</name>
    <dbReference type="NCBI Taxonomy" id="349096"/>
    <lineage>
        <taxon>Bacteria</taxon>
        <taxon>Bacillati</taxon>
        <taxon>Bacillota</taxon>
        <taxon>Negativicutes</taxon>
        <taxon>Selenomonadales</taxon>
        <taxon>Selenomonadaceae</taxon>
        <taxon>Pectinatus</taxon>
    </lineage>
</organism>
<dbReference type="RefSeq" id="WP_307224289.1">
    <property type="nucleotide sequence ID" value="NZ_CP116940.1"/>
</dbReference>
<dbReference type="EMBL" id="JAUSUE010000012">
    <property type="protein sequence ID" value="MDQ0204103.1"/>
    <property type="molecule type" value="Genomic_DNA"/>
</dbReference>
<accession>A0ABT9Y8Z1</accession>
<name>A0ABT9Y8Z1_9FIRM</name>
<keyword evidence="1" id="KW-0812">Transmembrane</keyword>
<evidence type="ECO:0000313" key="3">
    <source>
        <dbReference type="Proteomes" id="UP001239167"/>
    </source>
</evidence>
<protein>
    <submittedName>
        <fullName evidence="2">Uncharacterized protein</fullName>
    </submittedName>
</protein>
<evidence type="ECO:0000313" key="2">
    <source>
        <dbReference type="EMBL" id="MDQ0204103.1"/>
    </source>
</evidence>
<evidence type="ECO:0000256" key="1">
    <source>
        <dbReference type="SAM" id="Phobius"/>
    </source>
</evidence>
<keyword evidence="1" id="KW-0472">Membrane</keyword>
<keyword evidence="1" id="KW-1133">Transmembrane helix</keyword>
<proteinExistence type="predicted"/>